<dbReference type="InterPro" id="IPR011344">
    <property type="entry name" value="ssDNA-bd"/>
</dbReference>
<proteinExistence type="predicted"/>
<keyword evidence="1 2" id="KW-0238">DNA-binding</keyword>
<reference evidence="5 6" key="1">
    <citation type="submission" date="2018-12" db="EMBL/GenBank/DDBJ databases">
        <title>three novel Halomonas strain isolated from plants.</title>
        <authorList>
            <person name="Sun C."/>
        </authorList>
    </citation>
    <scope>NUCLEOTIDE SEQUENCE [LARGE SCALE GENOMIC DNA]</scope>
    <source>
        <strain evidence="5 6">DSM 19434</strain>
    </source>
</reference>
<evidence type="ECO:0000256" key="1">
    <source>
        <dbReference type="ARBA" id="ARBA00023125"/>
    </source>
</evidence>
<dbReference type="GO" id="GO:0006260">
    <property type="term" value="P:DNA replication"/>
    <property type="evidence" value="ECO:0007669"/>
    <property type="project" value="InterPro"/>
</dbReference>
<dbReference type="InterPro" id="IPR000424">
    <property type="entry name" value="Primosome_PriB/ssb"/>
</dbReference>
<dbReference type="OrthoDB" id="9809878at2"/>
<organism evidence="5 6">
    <name type="scientific">Vreelandella andesensis</name>
    <dbReference type="NCBI Taxonomy" id="447567"/>
    <lineage>
        <taxon>Bacteria</taxon>
        <taxon>Pseudomonadati</taxon>
        <taxon>Pseudomonadota</taxon>
        <taxon>Gammaproteobacteria</taxon>
        <taxon>Oceanospirillales</taxon>
        <taxon>Halomonadaceae</taxon>
        <taxon>Vreelandella</taxon>
    </lineage>
</organism>
<dbReference type="GO" id="GO:0003697">
    <property type="term" value="F:single-stranded DNA binding"/>
    <property type="evidence" value="ECO:0007669"/>
    <property type="project" value="InterPro"/>
</dbReference>
<dbReference type="NCBIfam" id="TIGR00621">
    <property type="entry name" value="ssb"/>
    <property type="match status" value="1"/>
</dbReference>
<gene>
    <name evidence="5" type="ORF">ELY33_16995</name>
</gene>
<evidence type="ECO:0000313" key="6">
    <source>
        <dbReference type="Proteomes" id="UP000287336"/>
    </source>
</evidence>
<name>A0A3S0W360_9GAMM</name>
<feature type="compositionally biased region" description="Low complexity" evidence="4">
    <location>
        <begin position="102"/>
        <end position="145"/>
    </location>
</feature>
<comment type="caution">
    <text evidence="5">The sequence shown here is derived from an EMBL/GenBank/DDBJ whole genome shotgun (WGS) entry which is preliminary data.</text>
</comment>
<dbReference type="InterPro" id="IPR012340">
    <property type="entry name" value="NA-bd_OB-fold"/>
</dbReference>
<dbReference type="Gene3D" id="2.40.50.140">
    <property type="entry name" value="Nucleic acid-binding proteins"/>
    <property type="match status" value="1"/>
</dbReference>
<dbReference type="AlphaFoldDB" id="A0A3S0W360"/>
<dbReference type="RefSeq" id="WP_126949088.1">
    <property type="nucleotide sequence ID" value="NZ_RZHG01000030.1"/>
</dbReference>
<dbReference type="Proteomes" id="UP000287336">
    <property type="component" value="Unassembled WGS sequence"/>
</dbReference>
<dbReference type="Pfam" id="PF00436">
    <property type="entry name" value="SSB"/>
    <property type="match status" value="1"/>
</dbReference>
<feature type="region of interest" description="Disordered" evidence="4">
    <location>
        <begin position="99"/>
        <end position="162"/>
    </location>
</feature>
<evidence type="ECO:0000256" key="2">
    <source>
        <dbReference type="PIRNR" id="PIRNR002070"/>
    </source>
</evidence>
<dbReference type="PIRSF" id="PIRSF002070">
    <property type="entry name" value="SSB"/>
    <property type="match status" value="1"/>
</dbReference>
<dbReference type="EMBL" id="RZHG01000030">
    <property type="protein sequence ID" value="RUR26804.1"/>
    <property type="molecule type" value="Genomic_DNA"/>
</dbReference>
<evidence type="ECO:0000313" key="5">
    <source>
        <dbReference type="EMBL" id="RUR26804.1"/>
    </source>
</evidence>
<dbReference type="GO" id="GO:0009295">
    <property type="term" value="C:nucleoid"/>
    <property type="evidence" value="ECO:0007669"/>
    <property type="project" value="TreeGrafter"/>
</dbReference>
<evidence type="ECO:0000256" key="3">
    <source>
        <dbReference type="RuleBase" id="RU000524"/>
    </source>
</evidence>
<keyword evidence="6" id="KW-1185">Reference proteome</keyword>
<sequence>MNVFTGIGRIGRDVEVRSTQNGTAVAGFPVAVDVGYGDNKSTLWLDCALFGKRAEGGVVQYLTKGQQVGVTGELGTRQFQKNDGSQGFAVTLRLNDLTLAGSQQSGQQQQPRQQPQQQPQQNYQQAQQQRPPQNQPPQGQQHQAYGATDPGQHDDFDSEIPF</sequence>
<accession>A0A3S0W360</accession>
<evidence type="ECO:0000256" key="4">
    <source>
        <dbReference type="SAM" id="MobiDB-lite"/>
    </source>
</evidence>
<dbReference type="PANTHER" id="PTHR10302">
    <property type="entry name" value="SINGLE-STRANDED DNA-BINDING PROTEIN"/>
    <property type="match status" value="1"/>
</dbReference>
<protein>
    <recommendedName>
        <fullName evidence="2 3">Single-stranded DNA-binding protein</fullName>
    </recommendedName>
</protein>
<dbReference type="CDD" id="cd04496">
    <property type="entry name" value="SSB_OBF"/>
    <property type="match status" value="1"/>
</dbReference>
<dbReference type="SUPFAM" id="SSF50249">
    <property type="entry name" value="Nucleic acid-binding proteins"/>
    <property type="match status" value="1"/>
</dbReference>
<dbReference type="PANTHER" id="PTHR10302:SF0">
    <property type="entry name" value="SINGLE-STRANDED DNA-BINDING PROTEIN, MITOCHONDRIAL"/>
    <property type="match status" value="1"/>
</dbReference>
<dbReference type="PROSITE" id="PS50935">
    <property type="entry name" value="SSB"/>
    <property type="match status" value="1"/>
</dbReference>